<proteinExistence type="predicted"/>
<feature type="signal peptide" evidence="1">
    <location>
        <begin position="1"/>
        <end position="29"/>
    </location>
</feature>
<keyword evidence="3" id="KW-1185">Reference proteome</keyword>
<accession>A0ABP7MU98</accession>
<dbReference type="RefSeq" id="WP_345112158.1">
    <property type="nucleotide sequence ID" value="NZ_BAABDH010000022.1"/>
</dbReference>
<evidence type="ECO:0008006" key="4">
    <source>
        <dbReference type="Google" id="ProtNLM"/>
    </source>
</evidence>
<feature type="chain" id="PRO_5047122307" description="Membrane-binding protein" evidence="1">
    <location>
        <begin position="30"/>
        <end position="291"/>
    </location>
</feature>
<organism evidence="2 3">
    <name type="scientific">Hymenobacter algoricola</name>
    <dbReference type="NCBI Taxonomy" id="486267"/>
    <lineage>
        <taxon>Bacteria</taxon>
        <taxon>Pseudomonadati</taxon>
        <taxon>Bacteroidota</taxon>
        <taxon>Cytophagia</taxon>
        <taxon>Cytophagales</taxon>
        <taxon>Hymenobacteraceae</taxon>
        <taxon>Hymenobacter</taxon>
    </lineage>
</organism>
<dbReference type="Proteomes" id="UP001499909">
    <property type="component" value="Unassembled WGS sequence"/>
</dbReference>
<evidence type="ECO:0000313" key="3">
    <source>
        <dbReference type="Proteomes" id="UP001499909"/>
    </source>
</evidence>
<evidence type="ECO:0000313" key="2">
    <source>
        <dbReference type="EMBL" id="GAA3930399.1"/>
    </source>
</evidence>
<keyword evidence="1" id="KW-0732">Signal</keyword>
<sequence length="291" mass="30954">MPFHRIFRPSAGLLLVGLLSLLNPTSVQAQASKSRDVLREITDVVGLKPRFELRATSAVQNAAAVVYDGRRFLLYNPQFVGAVNRAGRTDWAGISILAHEMGHHLNGHTLLAGGSKPADELEADEFSGFVLRKMGASLAEAQAALAVVSDDAPSATHPGRANRLSAISTGWQQSSNQIAASSHATAPSAAPVVLASRSPQRVTRAEPLSVVGRITFRATPNEAYFLTSRLNVLRVDADSGTTELVGRLTRSTSASFPYVLVDGQERRLYVSASGGVFNKQGQQVGLLSDPS</sequence>
<evidence type="ECO:0000256" key="1">
    <source>
        <dbReference type="SAM" id="SignalP"/>
    </source>
</evidence>
<comment type="caution">
    <text evidence="2">The sequence shown here is derived from an EMBL/GenBank/DDBJ whole genome shotgun (WGS) entry which is preliminary data.</text>
</comment>
<name>A0ABP7MU98_9BACT</name>
<reference evidence="3" key="1">
    <citation type="journal article" date="2019" name="Int. J. Syst. Evol. Microbiol.">
        <title>The Global Catalogue of Microorganisms (GCM) 10K type strain sequencing project: providing services to taxonomists for standard genome sequencing and annotation.</title>
        <authorList>
            <consortium name="The Broad Institute Genomics Platform"/>
            <consortium name="The Broad Institute Genome Sequencing Center for Infectious Disease"/>
            <person name="Wu L."/>
            <person name="Ma J."/>
        </authorList>
    </citation>
    <scope>NUCLEOTIDE SEQUENCE [LARGE SCALE GENOMIC DNA]</scope>
    <source>
        <strain evidence="3">JCM 17214</strain>
    </source>
</reference>
<gene>
    <name evidence="2" type="ORF">GCM10022406_14660</name>
</gene>
<protein>
    <recommendedName>
        <fullName evidence="4">Membrane-binding protein</fullName>
    </recommendedName>
</protein>
<dbReference type="EMBL" id="BAABDH010000022">
    <property type="protein sequence ID" value="GAA3930399.1"/>
    <property type="molecule type" value="Genomic_DNA"/>
</dbReference>